<dbReference type="EMBL" id="BMER01000001">
    <property type="protein sequence ID" value="GGG74664.1"/>
    <property type="molecule type" value="Genomic_DNA"/>
</dbReference>
<evidence type="ECO:0000313" key="4">
    <source>
        <dbReference type="Proteomes" id="UP000660862"/>
    </source>
</evidence>
<feature type="transmembrane region" description="Helical" evidence="2">
    <location>
        <begin position="34"/>
        <end position="55"/>
    </location>
</feature>
<evidence type="ECO:0000256" key="1">
    <source>
        <dbReference type="SAM" id="MobiDB-lite"/>
    </source>
</evidence>
<keyword evidence="2" id="KW-0812">Transmembrane</keyword>
<gene>
    <name evidence="3" type="ORF">GCM10007415_02760</name>
</gene>
<feature type="region of interest" description="Disordered" evidence="1">
    <location>
        <begin position="127"/>
        <end position="147"/>
    </location>
</feature>
<dbReference type="InterPro" id="IPR021218">
    <property type="entry name" value="DUF2784"/>
</dbReference>
<feature type="transmembrane region" description="Helical" evidence="2">
    <location>
        <begin position="6"/>
        <end position="27"/>
    </location>
</feature>
<sequence length="147" mass="16940">MAWLKLLDVFFTILHLLMIGFNLLGWIWKPTRRLHLYGVILTASSWLVLGIWYGIGYCPITDWQWQVKTKLGEQHLPNSFVKYQLDKLTGMEVDAGVVDTVTAISFAMVTLLAIYLNYFRPNSTSLPPAQHRSNNRIDADADTRKRK</sequence>
<evidence type="ECO:0000256" key="2">
    <source>
        <dbReference type="SAM" id="Phobius"/>
    </source>
</evidence>
<feature type="compositionally biased region" description="Basic and acidic residues" evidence="1">
    <location>
        <begin position="135"/>
        <end position="147"/>
    </location>
</feature>
<keyword evidence="4" id="KW-1185">Reference proteome</keyword>
<reference evidence="3" key="2">
    <citation type="submission" date="2020-09" db="EMBL/GenBank/DDBJ databases">
        <authorList>
            <person name="Sun Q."/>
            <person name="Zhou Y."/>
        </authorList>
    </citation>
    <scope>NUCLEOTIDE SEQUENCE</scope>
    <source>
        <strain evidence="3">CGMCC 1.12195</strain>
    </source>
</reference>
<name>A0A917HCR8_9SPHI</name>
<evidence type="ECO:0008006" key="5">
    <source>
        <dbReference type="Google" id="ProtNLM"/>
    </source>
</evidence>
<keyword evidence="2" id="KW-1133">Transmembrane helix</keyword>
<dbReference type="Proteomes" id="UP000660862">
    <property type="component" value="Unassembled WGS sequence"/>
</dbReference>
<dbReference type="RefSeq" id="WP_188504152.1">
    <property type="nucleotide sequence ID" value="NZ_BMER01000001.1"/>
</dbReference>
<keyword evidence="2" id="KW-0472">Membrane</keyword>
<dbReference type="Pfam" id="PF10861">
    <property type="entry name" value="DUF2784"/>
    <property type="match status" value="1"/>
</dbReference>
<proteinExistence type="predicted"/>
<protein>
    <recommendedName>
        <fullName evidence="5">DUF2784 domain-containing protein</fullName>
    </recommendedName>
</protein>
<organism evidence="3 4">
    <name type="scientific">Parapedobacter pyrenivorans</name>
    <dbReference type="NCBI Taxonomy" id="1305674"/>
    <lineage>
        <taxon>Bacteria</taxon>
        <taxon>Pseudomonadati</taxon>
        <taxon>Bacteroidota</taxon>
        <taxon>Sphingobacteriia</taxon>
        <taxon>Sphingobacteriales</taxon>
        <taxon>Sphingobacteriaceae</taxon>
        <taxon>Parapedobacter</taxon>
    </lineage>
</organism>
<comment type="caution">
    <text evidence="3">The sequence shown here is derived from an EMBL/GenBank/DDBJ whole genome shotgun (WGS) entry which is preliminary data.</text>
</comment>
<dbReference type="AlphaFoldDB" id="A0A917HCR8"/>
<accession>A0A917HCR8</accession>
<evidence type="ECO:0000313" key="3">
    <source>
        <dbReference type="EMBL" id="GGG74664.1"/>
    </source>
</evidence>
<feature type="transmembrane region" description="Helical" evidence="2">
    <location>
        <begin position="95"/>
        <end position="116"/>
    </location>
</feature>
<reference evidence="3" key="1">
    <citation type="journal article" date="2014" name="Int. J. Syst. Evol. Microbiol.">
        <title>Complete genome sequence of Corynebacterium casei LMG S-19264T (=DSM 44701T), isolated from a smear-ripened cheese.</title>
        <authorList>
            <consortium name="US DOE Joint Genome Institute (JGI-PGF)"/>
            <person name="Walter F."/>
            <person name="Albersmeier A."/>
            <person name="Kalinowski J."/>
            <person name="Ruckert C."/>
        </authorList>
    </citation>
    <scope>NUCLEOTIDE SEQUENCE</scope>
    <source>
        <strain evidence="3">CGMCC 1.12195</strain>
    </source>
</reference>